<comment type="caution">
    <text evidence="8">The sequence shown here is derived from an EMBL/GenBank/DDBJ whole genome shotgun (WGS) entry which is preliminary data.</text>
</comment>
<dbReference type="CDD" id="cd19071">
    <property type="entry name" value="AKR_AKR1-5-like"/>
    <property type="match status" value="1"/>
</dbReference>
<keyword evidence="9" id="KW-1185">Reference proteome</keyword>
<dbReference type="PANTHER" id="PTHR43827">
    <property type="entry name" value="2,5-DIKETO-D-GLUCONIC ACID REDUCTASE"/>
    <property type="match status" value="1"/>
</dbReference>
<keyword evidence="3" id="KW-0560">Oxidoreductase</keyword>
<organism evidence="8 9">
    <name type="scientific">Companilactobacillus kimchiensis</name>
    <dbReference type="NCBI Taxonomy" id="993692"/>
    <lineage>
        <taxon>Bacteria</taxon>
        <taxon>Bacillati</taxon>
        <taxon>Bacillota</taxon>
        <taxon>Bacilli</taxon>
        <taxon>Lactobacillales</taxon>
        <taxon>Lactobacillaceae</taxon>
        <taxon>Companilactobacillus</taxon>
    </lineage>
</organism>
<dbReference type="PROSITE" id="PS00798">
    <property type="entry name" value="ALDOKETO_REDUCTASE_1"/>
    <property type="match status" value="1"/>
</dbReference>
<keyword evidence="2" id="KW-0521">NADP</keyword>
<proteinExistence type="inferred from homology"/>
<dbReference type="EMBL" id="JQCF01000020">
    <property type="protein sequence ID" value="KRN98645.1"/>
    <property type="molecule type" value="Genomic_DNA"/>
</dbReference>
<dbReference type="InterPro" id="IPR020471">
    <property type="entry name" value="AKR"/>
</dbReference>
<dbReference type="STRING" id="993692.IV57_GL001064"/>
<protein>
    <submittedName>
        <fullName evidence="8">Oxidoreductase</fullName>
    </submittedName>
</protein>
<evidence type="ECO:0000256" key="2">
    <source>
        <dbReference type="ARBA" id="ARBA00022857"/>
    </source>
</evidence>
<evidence type="ECO:0000259" key="7">
    <source>
        <dbReference type="Pfam" id="PF00248"/>
    </source>
</evidence>
<dbReference type="Gene3D" id="3.20.20.100">
    <property type="entry name" value="NADP-dependent oxidoreductase domain"/>
    <property type="match status" value="1"/>
</dbReference>
<dbReference type="GO" id="GO:0016616">
    <property type="term" value="F:oxidoreductase activity, acting on the CH-OH group of donors, NAD or NADP as acceptor"/>
    <property type="evidence" value="ECO:0007669"/>
    <property type="project" value="UniProtKB-ARBA"/>
</dbReference>
<dbReference type="InterPro" id="IPR023210">
    <property type="entry name" value="NADP_OxRdtase_dom"/>
</dbReference>
<evidence type="ECO:0000313" key="8">
    <source>
        <dbReference type="EMBL" id="KRN98645.1"/>
    </source>
</evidence>
<dbReference type="OrthoDB" id="9804790at2"/>
<dbReference type="InterPro" id="IPR036812">
    <property type="entry name" value="NAD(P)_OxRdtase_dom_sf"/>
</dbReference>
<evidence type="ECO:0000256" key="1">
    <source>
        <dbReference type="ARBA" id="ARBA00007905"/>
    </source>
</evidence>
<feature type="binding site" evidence="5">
    <location>
        <position position="110"/>
    </location>
    <ligand>
        <name>substrate</name>
    </ligand>
</feature>
<dbReference type="PRINTS" id="PR00069">
    <property type="entry name" value="ALDKETRDTASE"/>
</dbReference>
<evidence type="ECO:0000313" key="9">
    <source>
        <dbReference type="Proteomes" id="UP000051006"/>
    </source>
</evidence>
<dbReference type="PROSITE" id="PS00062">
    <property type="entry name" value="ALDOKETO_REDUCTASE_2"/>
    <property type="match status" value="1"/>
</dbReference>
<evidence type="ECO:0000256" key="4">
    <source>
        <dbReference type="PIRSR" id="PIRSR000097-1"/>
    </source>
</evidence>
<feature type="active site" description="Proton donor" evidence="4">
    <location>
        <position position="52"/>
    </location>
</feature>
<sequence>MTKLNETYTLNNGIKIPKVAFGTWQMPASKTRQSVLDALEAGYRHIDTALAYGNEKEVGQAVRDSGIARDQIYVTSKLPGETKTYEGAKHDFEETFNNLDIDYLDLYLIHAPFPWNEMSSTSGTVEKWDKANQEIWKAMEEILATGKVKSIGVSNFNVHDLTSLMSTAKVTPAVDQIQYYVGYTEPKISHFAKDNDILVEAYSPLATGRMLSNPTVQRIADKYKASVAQLAIQFIVQNGALPLPKATHKEHILDNAKLDFVISDEDMATLNDMSDSATNMYHHARQE</sequence>
<feature type="site" description="Lowers pKa of active site Tyr" evidence="6">
    <location>
        <position position="77"/>
    </location>
</feature>
<dbReference type="PIRSF" id="PIRSF000097">
    <property type="entry name" value="AKR"/>
    <property type="match status" value="1"/>
</dbReference>
<feature type="domain" description="NADP-dependent oxidoreductase" evidence="7">
    <location>
        <begin position="19"/>
        <end position="273"/>
    </location>
</feature>
<dbReference type="RefSeq" id="WP_057881245.1">
    <property type="nucleotide sequence ID" value="NZ_JQCF01000020.1"/>
</dbReference>
<evidence type="ECO:0000256" key="6">
    <source>
        <dbReference type="PIRSR" id="PIRSR000097-3"/>
    </source>
</evidence>
<dbReference type="Proteomes" id="UP000051006">
    <property type="component" value="Unassembled WGS sequence"/>
</dbReference>
<dbReference type="SUPFAM" id="SSF51430">
    <property type="entry name" value="NAD(P)-linked oxidoreductase"/>
    <property type="match status" value="1"/>
</dbReference>
<dbReference type="FunFam" id="3.20.20.100:FF:000002">
    <property type="entry name" value="2,5-diketo-D-gluconic acid reductase A"/>
    <property type="match status" value="1"/>
</dbReference>
<evidence type="ECO:0000256" key="3">
    <source>
        <dbReference type="ARBA" id="ARBA00023002"/>
    </source>
</evidence>
<evidence type="ECO:0000256" key="5">
    <source>
        <dbReference type="PIRSR" id="PIRSR000097-2"/>
    </source>
</evidence>
<dbReference type="AlphaFoldDB" id="A0A0R2LFP0"/>
<name>A0A0R2LFP0_9LACO</name>
<dbReference type="InterPro" id="IPR018170">
    <property type="entry name" value="Aldo/ket_reductase_CS"/>
</dbReference>
<accession>A0A0R2LFP0</accession>
<gene>
    <name evidence="8" type="ORF">IV57_GL001064</name>
</gene>
<dbReference type="PATRIC" id="fig|993692.3.peg.1080"/>
<reference evidence="8 9" key="1">
    <citation type="journal article" date="2015" name="Genome Announc.">
        <title>Expanding the biotechnology potential of lactobacilli through comparative genomics of 213 strains and associated genera.</title>
        <authorList>
            <person name="Sun Z."/>
            <person name="Harris H.M."/>
            <person name="McCann A."/>
            <person name="Guo C."/>
            <person name="Argimon S."/>
            <person name="Zhang W."/>
            <person name="Yang X."/>
            <person name="Jeffery I.B."/>
            <person name="Cooney J.C."/>
            <person name="Kagawa T.F."/>
            <person name="Liu W."/>
            <person name="Song Y."/>
            <person name="Salvetti E."/>
            <person name="Wrobel A."/>
            <person name="Rasinkangas P."/>
            <person name="Parkhill J."/>
            <person name="Rea M.C."/>
            <person name="O'Sullivan O."/>
            <person name="Ritari J."/>
            <person name="Douillard F.P."/>
            <person name="Paul Ross R."/>
            <person name="Yang R."/>
            <person name="Briner A.E."/>
            <person name="Felis G.E."/>
            <person name="de Vos W.M."/>
            <person name="Barrangou R."/>
            <person name="Klaenhammer T.R."/>
            <person name="Caufield P.W."/>
            <person name="Cui Y."/>
            <person name="Zhang H."/>
            <person name="O'Toole P.W."/>
        </authorList>
    </citation>
    <scope>NUCLEOTIDE SEQUENCE [LARGE SCALE GENOMIC DNA]</scope>
    <source>
        <strain evidence="8 9">DSM 24716</strain>
    </source>
</reference>
<comment type="similarity">
    <text evidence="1">Belongs to the aldo/keto reductase family.</text>
</comment>
<dbReference type="PANTHER" id="PTHR43827:SF3">
    <property type="entry name" value="NADP-DEPENDENT OXIDOREDUCTASE DOMAIN-CONTAINING PROTEIN"/>
    <property type="match status" value="1"/>
</dbReference>
<dbReference type="Pfam" id="PF00248">
    <property type="entry name" value="Aldo_ket_red"/>
    <property type="match status" value="1"/>
</dbReference>